<keyword evidence="2" id="KW-0812">Transmembrane</keyword>
<evidence type="ECO:0000313" key="3">
    <source>
        <dbReference type="EMBL" id="NRT87900.1"/>
    </source>
</evidence>
<feature type="transmembrane region" description="Helical" evidence="2">
    <location>
        <begin position="116"/>
        <end position="135"/>
    </location>
</feature>
<accession>A0AAX0AXT4</accession>
<name>A0AAX0AXT4_CLOBE</name>
<reference evidence="3" key="2">
    <citation type="journal article" date="2022" name="Nat. Biotechnol.">
        <title>Carbon-negative production of acetone and isopropanol by gas fermentation at industrial pilot scale.</title>
        <authorList>
            <person name="Liew F.E."/>
            <person name="Nogle R."/>
            <person name="Abdalla T."/>
            <person name="Rasor B.J."/>
            <person name="Canter C."/>
            <person name="Jensen R.O."/>
            <person name="Wang L."/>
            <person name="Strutz J."/>
            <person name="Chirania P."/>
            <person name="De Tissera S."/>
            <person name="Mueller A.P."/>
            <person name="Ruan Z."/>
            <person name="Gao A."/>
            <person name="Tran L."/>
            <person name="Engle N.L."/>
            <person name="Bromley J.C."/>
            <person name="Daniell J."/>
            <person name="Conrado R."/>
            <person name="Tschaplinski T.J."/>
            <person name="Giannone R.J."/>
            <person name="Hettich R.L."/>
            <person name="Karim A.S."/>
            <person name="Simpson S.D."/>
            <person name="Brown S.D."/>
            <person name="Leang C."/>
            <person name="Jewett M.C."/>
            <person name="Kopke M."/>
        </authorList>
    </citation>
    <scope>NUCLEOTIDE SEQUENCE</scope>
    <source>
        <strain evidence="3">DJ080</strain>
    </source>
</reference>
<evidence type="ECO:0000256" key="2">
    <source>
        <dbReference type="SAM" id="Phobius"/>
    </source>
</evidence>
<gene>
    <name evidence="3" type="ORF">B0H41_001579</name>
</gene>
<dbReference type="AlphaFoldDB" id="A0AAX0AXT4"/>
<dbReference type="EMBL" id="JABSWW010000001">
    <property type="protein sequence ID" value="NRT87900.1"/>
    <property type="molecule type" value="Genomic_DNA"/>
</dbReference>
<reference evidence="3" key="1">
    <citation type="submission" date="2020-05" db="EMBL/GenBank/DDBJ databases">
        <authorList>
            <person name="Brown S."/>
            <person name="Huntemann M."/>
            <person name="Clum A."/>
            <person name="Spunde A."/>
            <person name="Palaniappan K."/>
            <person name="Ritter S."/>
            <person name="Mikhailova N."/>
            <person name="Chen I.-M."/>
            <person name="Stamatis D."/>
            <person name="Reddy T."/>
            <person name="O'Malley R."/>
            <person name="Daum C."/>
            <person name="Shapiro N."/>
            <person name="Ivanova N."/>
            <person name="Kyrpides N."/>
            <person name="Woyke T."/>
        </authorList>
    </citation>
    <scope>NUCLEOTIDE SEQUENCE</scope>
    <source>
        <strain evidence="3">DJ080</strain>
    </source>
</reference>
<feature type="transmembrane region" description="Helical" evidence="2">
    <location>
        <begin position="67"/>
        <end position="86"/>
    </location>
</feature>
<dbReference type="Gene3D" id="1.20.1720.10">
    <property type="entry name" value="Multidrug resistance protein D"/>
    <property type="match status" value="1"/>
</dbReference>
<feature type="transmembrane region" description="Helical" evidence="2">
    <location>
        <begin position="93"/>
        <end position="110"/>
    </location>
</feature>
<organism evidence="3 4">
    <name type="scientific">Clostridium beijerinckii</name>
    <name type="common">Clostridium MP</name>
    <dbReference type="NCBI Taxonomy" id="1520"/>
    <lineage>
        <taxon>Bacteria</taxon>
        <taxon>Bacillati</taxon>
        <taxon>Bacillota</taxon>
        <taxon>Clostridia</taxon>
        <taxon>Eubacteriales</taxon>
        <taxon>Clostridiaceae</taxon>
        <taxon>Clostridium</taxon>
    </lineage>
</organism>
<keyword evidence="2" id="KW-0472">Membrane</keyword>
<dbReference type="InterPro" id="IPR011701">
    <property type="entry name" value="MFS"/>
</dbReference>
<proteinExistence type="predicted"/>
<dbReference type="Proteomes" id="UP001193748">
    <property type="component" value="Unassembled WGS sequence"/>
</dbReference>
<sequence>MEETIEKRYTGSIINSISNIGVVSRNRGFMSLLITFSIMSIPSLSFISASSYIFVDGFGLSPKVYSYYFAANSVFFLLGPLAYVKLSRYYNKIPYITIAYIVMAISGFSMCITGNLSPVIFMISLIPASFFGSLIRPQTTSIMLNQIPKETGAASSLINCAWTLFGCVGMIVISSSFFNRIIIMGLMYLITSIISLILWHIFSKKHGYSIF</sequence>
<feature type="transmembrane region" description="Helical" evidence="2">
    <location>
        <begin position="181"/>
        <end position="202"/>
    </location>
</feature>
<dbReference type="Pfam" id="PF07690">
    <property type="entry name" value="MFS_1"/>
    <property type="match status" value="1"/>
</dbReference>
<keyword evidence="2" id="KW-1133">Transmembrane helix</keyword>
<comment type="caution">
    <text evidence="3">The sequence shown here is derived from an EMBL/GenBank/DDBJ whole genome shotgun (WGS) entry which is preliminary data.</text>
</comment>
<comment type="subcellular location">
    <subcellularLocation>
        <location evidence="1">Cell membrane</location>
        <topology evidence="1">Multi-pass membrane protein</topology>
    </subcellularLocation>
</comment>
<dbReference type="SUPFAM" id="SSF103473">
    <property type="entry name" value="MFS general substrate transporter"/>
    <property type="match status" value="1"/>
</dbReference>
<dbReference type="InterPro" id="IPR036259">
    <property type="entry name" value="MFS_trans_sf"/>
</dbReference>
<feature type="transmembrane region" description="Helical" evidence="2">
    <location>
        <begin position="32"/>
        <end position="55"/>
    </location>
</feature>
<dbReference type="GO" id="GO:0022857">
    <property type="term" value="F:transmembrane transporter activity"/>
    <property type="evidence" value="ECO:0007669"/>
    <property type="project" value="InterPro"/>
</dbReference>
<dbReference type="GO" id="GO:0005886">
    <property type="term" value="C:plasma membrane"/>
    <property type="evidence" value="ECO:0007669"/>
    <property type="project" value="UniProtKB-SubCell"/>
</dbReference>
<protein>
    <submittedName>
        <fullName evidence="3">MFS family arabinose efflux permease</fullName>
    </submittedName>
</protein>
<evidence type="ECO:0000256" key="1">
    <source>
        <dbReference type="ARBA" id="ARBA00004651"/>
    </source>
</evidence>
<feature type="transmembrane region" description="Helical" evidence="2">
    <location>
        <begin position="156"/>
        <end position="175"/>
    </location>
</feature>
<evidence type="ECO:0000313" key="4">
    <source>
        <dbReference type="Proteomes" id="UP001193748"/>
    </source>
</evidence>